<sequence length="381" mass="42709">MVPQFQLFYAPVGSFREIRVEGSNENRLFIQHQDQGTEQESYGETEHEDQASSVSDCESSVTPGGSTKNCEFQASGSEELIKVSQDTTLFETISRKLVSGLGDFGVSFRVEAIQRNLFSGLNYQAKFHSFRLFQRAMERKSGGDANVKYAWYGGSKDEIHKILAYGFGHFTQPGAAHLSYGSGVYLSPADSPVESVQSAVEDDDGLRHLLLCQVLLGNQELVCPGSQQSHPSSSEFDSGVDNLVSPKKYIVWGTQMNTHILPQFVITLRAQTCTEGYHQRIQVSPKKPTSPWMPFSNLITTLAKMLPTDAINLIVKHHRDNRENRISRQELIQRVRQIAGDKLLATVIRSYRNKYFVASSGDSASKFQQRRGRIAAFWQKI</sequence>
<proteinExistence type="predicted"/>
<dbReference type="Proteomes" id="UP001237642">
    <property type="component" value="Unassembled WGS sequence"/>
</dbReference>
<evidence type="ECO:0000313" key="8">
    <source>
        <dbReference type="EMBL" id="KAK1373238.1"/>
    </source>
</evidence>
<reference evidence="8" key="2">
    <citation type="submission" date="2023-05" db="EMBL/GenBank/DDBJ databases">
        <authorList>
            <person name="Schelkunov M.I."/>
        </authorList>
    </citation>
    <scope>NUCLEOTIDE SEQUENCE</scope>
    <source>
        <strain evidence="8">Hsosn_3</strain>
        <tissue evidence="8">Leaf</tissue>
    </source>
</reference>
<dbReference type="AlphaFoldDB" id="A0AAD8HUQ9"/>
<feature type="domain" description="PARP catalytic" evidence="6">
    <location>
        <begin position="66"/>
        <end position="290"/>
    </location>
</feature>
<keyword evidence="4" id="KW-0539">Nucleus</keyword>
<dbReference type="PROSITE" id="PS51059">
    <property type="entry name" value="PARP_CATALYTIC"/>
    <property type="match status" value="1"/>
</dbReference>
<dbReference type="InterPro" id="IPR022003">
    <property type="entry name" value="RST"/>
</dbReference>
<dbReference type="PANTHER" id="PTHR32263:SF12">
    <property type="entry name" value="INACTIVE POLY [ADP-RIBOSE] POLYMERASE SRO4-RELATED"/>
    <property type="match status" value="1"/>
</dbReference>
<dbReference type="SUPFAM" id="SSF56399">
    <property type="entry name" value="ADP-ribosylation"/>
    <property type="match status" value="1"/>
</dbReference>
<evidence type="ECO:0000313" key="9">
    <source>
        <dbReference type="Proteomes" id="UP001237642"/>
    </source>
</evidence>
<feature type="region of interest" description="Disordered" evidence="5">
    <location>
        <begin position="33"/>
        <end position="68"/>
    </location>
</feature>
<dbReference type="PROSITE" id="PS51879">
    <property type="entry name" value="RST"/>
    <property type="match status" value="1"/>
</dbReference>
<keyword evidence="3" id="KW-0346">Stress response</keyword>
<comment type="caution">
    <text evidence="8">The sequence shown here is derived from an EMBL/GenBank/DDBJ whole genome shotgun (WGS) entry which is preliminary data.</text>
</comment>
<evidence type="ECO:0000259" key="7">
    <source>
        <dbReference type="PROSITE" id="PS51879"/>
    </source>
</evidence>
<dbReference type="PANTHER" id="PTHR32263">
    <property type="entry name" value="INACTIVE POLY [ADP-RIBOSE] POLYMERASE SRO4-RELATED"/>
    <property type="match status" value="1"/>
</dbReference>
<gene>
    <name evidence="8" type="ORF">POM88_029431</name>
</gene>
<dbReference type="GO" id="GO:0005634">
    <property type="term" value="C:nucleus"/>
    <property type="evidence" value="ECO:0007669"/>
    <property type="project" value="UniProtKB-SubCell"/>
</dbReference>
<protein>
    <submittedName>
        <fullName evidence="8">Poly [ADP-ribose] polymerase</fullName>
    </submittedName>
</protein>
<organism evidence="8 9">
    <name type="scientific">Heracleum sosnowskyi</name>
    <dbReference type="NCBI Taxonomy" id="360622"/>
    <lineage>
        <taxon>Eukaryota</taxon>
        <taxon>Viridiplantae</taxon>
        <taxon>Streptophyta</taxon>
        <taxon>Embryophyta</taxon>
        <taxon>Tracheophyta</taxon>
        <taxon>Spermatophyta</taxon>
        <taxon>Magnoliopsida</taxon>
        <taxon>eudicotyledons</taxon>
        <taxon>Gunneridae</taxon>
        <taxon>Pentapetalae</taxon>
        <taxon>asterids</taxon>
        <taxon>campanulids</taxon>
        <taxon>Apiales</taxon>
        <taxon>Apiaceae</taxon>
        <taxon>Apioideae</taxon>
        <taxon>apioid superclade</taxon>
        <taxon>Tordylieae</taxon>
        <taxon>Tordyliinae</taxon>
        <taxon>Heracleum</taxon>
    </lineage>
</organism>
<accession>A0AAD8HUQ9</accession>
<dbReference type="EMBL" id="JAUIZM010000007">
    <property type="protein sequence ID" value="KAK1373238.1"/>
    <property type="molecule type" value="Genomic_DNA"/>
</dbReference>
<evidence type="ECO:0000256" key="3">
    <source>
        <dbReference type="ARBA" id="ARBA00023016"/>
    </source>
</evidence>
<dbReference type="GO" id="GO:0003950">
    <property type="term" value="F:NAD+ poly-ADP-ribosyltransferase activity"/>
    <property type="evidence" value="ECO:0007669"/>
    <property type="project" value="InterPro"/>
</dbReference>
<feature type="domain" description="RST" evidence="7">
    <location>
        <begin position="286"/>
        <end position="357"/>
    </location>
</feature>
<evidence type="ECO:0000256" key="1">
    <source>
        <dbReference type="ARBA" id="ARBA00004123"/>
    </source>
</evidence>
<dbReference type="Pfam" id="PF12174">
    <property type="entry name" value="RST"/>
    <property type="match status" value="1"/>
</dbReference>
<keyword evidence="9" id="KW-1185">Reference proteome</keyword>
<evidence type="ECO:0000256" key="4">
    <source>
        <dbReference type="ARBA" id="ARBA00023242"/>
    </source>
</evidence>
<dbReference type="Gene3D" id="3.90.228.10">
    <property type="match status" value="1"/>
</dbReference>
<dbReference type="InterPro" id="IPR044964">
    <property type="entry name" value="RCD1/SRO1-5"/>
</dbReference>
<keyword evidence="2" id="KW-0217">Developmental protein</keyword>
<reference evidence="8" key="1">
    <citation type="submission" date="2023-02" db="EMBL/GenBank/DDBJ databases">
        <title>Genome of toxic invasive species Heracleum sosnowskyi carries increased number of genes despite the absence of recent whole-genome duplications.</title>
        <authorList>
            <person name="Schelkunov M."/>
            <person name="Shtratnikova V."/>
            <person name="Makarenko M."/>
            <person name="Klepikova A."/>
            <person name="Omelchenko D."/>
            <person name="Novikova G."/>
            <person name="Obukhova E."/>
            <person name="Bogdanov V."/>
            <person name="Penin A."/>
            <person name="Logacheva M."/>
        </authorList>
    </citation>
    <scope>NUCLEOTIDE SEQUENCE</scope>
    <source>
        <strain evidence="8">Hsosn_3</strain>
        <tissue evidence="8">Leaf</tissue>
    </source>
</reference>
<dbReference type="Pfam" id="PF00644">
    <property type="entry name" value="PARP"/>
    <property type="match status" value="1"/>
</dbReference>
<evidence type="ECO:0000259" key="6">
    <source>
        <dbReference type="PROSITE" id="PS51059"/>
    </source>
</evidence>
<name>A0AAD8HUQ9_9APIA</name>
<comment type="subcellular location">
    <subcellularLocation>
        <location evidence="1">Nucleus</location>
    </subcellularLocation>
</comment>
<evidence type="ECO:0000256" key="2">
    <source>
        <dbReference type="ARBA" id="ARBA00022473"/>
    </source>
</evidence>
<feature type="compositionally biased region" description="Polar residues" evidence="5">
    <location>
        <begin position="51"/>
        <end position="68"/>
    </location>
</feature>
<dbReference type="InterPro" id="IPR012317">
    <property type="entry name" value="Poly(ADP-ribose)pol_cat_dom"/>
</dbReference>
<evidence type="ECO:0000256" key="5">
    <source>
        <dbReference type="SAM" id="MobiDB-lite"/>
    </source>
</evidence>